<dbReference type="Pfam" id="PF00501">
    <property type="entry name" value="AMP-binding"/>
    <property type="match status" value="1"/>
</dbReference>
<feature type="domain" description="AMP-dependent synthetase/ligase" evidence="6">
    <location>
        <begin position="27"/>
        <end position="401"/>
    </location>
</feature>
<dbReference type="STRING" id="188915.AWC02_12355"/>
<name>A0A1X1TMK8_9MYCO</name>
<dbReference type="InterPro" id="IPR045851">
    <property type="entry name" value="AMP-bd_C_sf"/>
</dbReference>
<keyword evidence="2" id="KW-1017">Isopeptide bond</keyword>
<comment type="caution">
    <text evidence="7">The sequence shown here is derived from an EMBL/GenBank/DDBJ whole genome shotgun (WGS) entry which is preliminary data.</text>
</comment>
<gene>
    <name evidence="7" type="ORF">AWC02_12355</name>
</gene>
<keyword evidence="3 7" id="KW-0436">Ligase</keyword>
<sequence length="544" mass="58515">MSRFTDNMFRSARESTKGMVTGEPHAPVRHTWAEVHERARRIAGGLAAAGVGPGDAVGVLAGAPVEIAPTAQGVWMRAASLTMLHQPTPRTDLAVWAEDTMTVVDMIDAKAVIISEPFMAAEPVLTAKGLKVVTVADLLAAEPIDPEEAGEDDLALMQLTSGSTGSPKAVQITHRNIYSNAEAMFVSAEYDVEKDVMISWLPCFHDMGMIGFLTVPMYFGAELVKITPMDFLRDTLLWAKLIDKYKGTMTAAPNFAYALFAKRLRKQATPGQFDLSTLRFALSGAEPVEPADVEDLIDAGRPFGLKPEAILPAYGMAETVLAVSFSKCGAGLVVDEVDADLLAALRRAVPATKGNTRRLASLGPLLEGIEIRIVDEHGNALPERGVGVIQLRGEPVTPGYLTMAGFLPAQDEHGWYDTGDLGYQMENGHVVVCGRVKDVIIMAGRNIYPTDIERAAGRVEGVRPGCAVAVRLDAGHSRETFAVAVESNAWQDPAEVRRIEHQVAHEVVTEVDMRPRNVVVLGPGSIPKTPSGKLRRANSIALVT</sequence>
<dbReference type="NCBIfam" id="NF005850">
    <property type="entry name" value="PRK07768.1"/>
    <property type="match status" value="1"/>
</dbReference>
<dbReference type="PANTHER" id="PTHR22754:SF32">
    <property type="entry name" value="DISCO-INTERACTING PROTEIN 2"/>
    <property type="match status" value="1"/>
</dbReference>
<dbReference type="GO" id="GO:0006633">
    <property type="term" value="P:fatty acid biosynthetic process"/>
    <property type="evidence" value="ECO:0007669"/>
    <property type="project" value="TreeGrafter"/>
</dbReference>
<evidence type="ECO:0000313" key="8">
    <source>
        <dbReference type="Proteomes" id="UP000193465"/>
    </source>
</evidence>
<dbReference type="GO" id="GO:0016874">
    <property type="term" value="F:ligase activity"/>
    <property type="evidence" value="ECO:0007669"/>
    <property type="project" value="UniProtKB-KW"/>
</dbReference>
<evidence type="ECO:0000313" key="7">
    <source>
        <dbReference type="EMBL" id="ORV45708.1"/>
    </source>
</evidence>
<dbReference type="GO" id="GO:0005886">
    <property type="term" value="C:plasma membrane"/>
    <property type="evidence" value="ECO:0007669"/>
    <property type="project" value="TreeGrafter"/>
</dbReference>
<proteinExistence type="inferred from homology"/>
<comment type="similarity">
    <text evidence="1">Belongs to the ATP-dependent AMP-binding enzyme family.</text>
</comment>
<evidence type="ECO:0000256" key="1">
    <source>
        <dbReference type="ARBA" id="ARBA00006432"/>
    </source>
</evidence>
<dbReference type="Gene3D" id="3.40.50.12780">
    <property type="entry name" value="N-terminal domain of ligase-like"/>
    <property type="match status" value="1"/>
</dbReference>
<evidence type="ECO:0000256" key="3">
    <source>
        <dbReference type="ARBA" id="ARBA00022598"/>
    </source>
</evidence>
<dbReference type="CDD" id="cd05931">
    <property type="entry name" value="FAAL"/>
    <property type="match status" value="1"/>
</dbReference>
<dbReference type="PROSITE" id="PS00455">
    <property type="entry name" value="AMP_BINDING"/>
    <property type="match status" value="1"/>
</dbReference>
<accession>A0A1X1TMK8</accession>
<dbReference type="RefSeq" id="WP_085129031.1">
    <property type="nucleotide sequence ID" value="NZ_LQOT01000041.1"/>
</dbReference>
<keyword evidence="4" id="KW-0832">Ubl conjugation</keyword>
<dbReference type="FunFam" id="3.30.300.30:FF:000013">
    <property type="entry name" value="Long-chain fatty acid--CoA ligase"/>
    <property type="match status" value="1"/>
</dbReference>
<evidence type="ECO:0000256" key="5">
    <source>
        <dbReference type="SAM" id="MobiDB-lite"/>
    </source>
</evidence>
<keyword evidence="8" id="KW-1185">Reference proteome</keyword>
<dbReference type="InterPro" id="IPR020845">
    <property type="entry name" value="AMP-binding_CS"/>
</dbReference>
<protein>
    <submittedName>
        <fullName evidence="7">Long-chain fatty acid--CoA ligase</fullName>
    </submittedName>
</protein>
<dbReference type="GO" id="GO:0070566">
    <property type="term" value="F:adenylyltransferase activity"/>
    <property type="evidence" value="ECO:0007669"/>
    <property type="project" value="TreeGrafter"/>
</dbReference>
<feature type="region of interest" description="Disordered" evidence="5">
    <location>
        <begin position="1"/>
        <end position="24"/>
    </location>
</feature>
<evidence type="ECO:0000256" key="2">
    <source>
        <dbReference type="ARBA" id="ARBA00022499"/>
    </source>
</evidence>
<organism evidence="7 8">
    <name type="scientific">Mycolicibacter engbaekii</name>
    <dbReference type="NCBI Taxonomy" id="188915"/>
    <lineage>
        <taxon>Bacteria</taxon>
        <taxon>Bacillati</taxon>
        <taxon>Actinomycetota</taxon>
        <taxon>Actinomycetes</taxon>
        <taxon>Mycobacteriales</taxon>
        <taxon>Mycobacteriaceae</taxon>
        <taxon>Mycolicibacter</taxon>
    </lineage>
</organism>
<evidence type="ECO:0000259" key="6">
    <source>
        <dbReference type="Pfam" id="PF00501"/>
    </source>
</evidence>
<dbReference type="InterPro" id="IPR042099">
    <property type="entry name" value="ANL_N_sf"/>
</dbReference>
<dbReference type="AlphaFoldDB" id="A0A1X1TMK8"/>
<dbReference type="InterPro" id="IPR000873">
    <property type="entry name" value="AMP-dep_synth/lig_dom"/>
</dbReference>
<evidence type="ECO:0000256" key="4">
    <source>
        <dbReference type="ARBA" id="ARBA00022843"/>
    </source>
</evidence>
<dbReference type="InterPro" id="IPR040097">
    <property type="entry name" value="FAAL/FAAC"/>
</dbReference>
<reference evidence="7 8" key="1">
    <citation type="submission" date="2016-01" db="EMBL/GenBank/DDBJ databases">
        <title>The new phylogeny of the genus Mycobacterium.</title>
        <authorList>
            <person name="Tarcisio F."/>
            <person name="Conor M."/>
            <person name="Antonella G."/>
            <person name="Elisabetta G."/>
            <person name="Giulia F.S."/>
            <person name="Sara T."/>
            <person name="Anna F."/>
            <person name="Clotilde B."/>
            <person name="Roberto B."/>
            <person name="Veronica D.S."/>
            <person name="Fabio R."/>
            <person name="Monica P."/>
            <person name="Olivier J."/>
            <person name="Enrico T."/>
            <person name="Nicola S."/>
        </authorList>
    </citation>
    <scope>NUCLEOTIDE SEQUENCE [LARGE SCALE GENOMIC DNA]</scope>
    <source>
        <strain evidence="7 8">ATCC 27353</strain>
    </source>
</reference>
<dbReference type="PANTHER" id="PTHR22754">
    <property type="entry name" value="DISCO-INTERACTING PROTEIN 2 DIP2 -RELATED"/>
    <property type="match status" value="1"/>
</dbReference>
<dbReference type="Gene3D" id="3.30.300.30">
    <property type="match status" value="1"/>
</dbReference>
<dbReference type="EMBL" id="LQOT01000041">
    <property type="protein sequence ID" value="ORV45708.1"/>
    <property type="molecule type" value="Genomic_DNA"/>
</dbReference>
<dbReference type="Proteomes" id="UP000193465">
    <property type="component" value="Unassembled WGS sequence"/>
</dbReference>
<dbReference type="SUPFAM" id="SSF56801">
    <property type="entry name" value="Acetyl-CoA synthetase-like"/>
    <property type="match status" value="1"/>
</dbReference>